<evidence type="ECO:0000313" key="11">
    <source>
        <dbReference type="Proteomes" id="UP001205998"/>
    </source>
</evidence>
<dbReference type="GO" id="GO:0042273">
    <property type="term" value="P:ribosomal large subunit biogenesis"/>
    <property type="evidence" value="ECO:0007669"/>
    <property type="project" value="InterPro"/>
</dbReference>
<dbReference type="InterPro" id="IPR001680">
    <property type="entry name" value="WD40_rpt"/>
</dbReference>
<feature type="region of interest" description="Disordered" evidence="9">
    <location>
        <begin position="428"/>
        <end position="458"/>
    </location>
</feature>
<dbReference type="InterPro" id="IPR036322">
    <property type="entry name" value="WD40_repeat_dom_sf"/>
</dbReference>
<dbReference type="PANTHER" id="PTHR16038:SF4">
    <property type="entry name" value="WD REPEAT-CONTAINING PROTEIN 74"/>
    <property type="match status" value="1"/>
</dbReference>
<dbReference type="AlphaFoldDB" id="A0AAD5AF09"/>
<dbReference type="Gene3D" id="2.130.10.10">
    <property type="entry name" value="YVTN repeat-like/Quinoprotein amine dehydrogenase"/>
    <property type="match status" value="2"/>
</dbReference>
<comment type="subcellular location">
    <subcellularLocation>
        <location evidence="1">Nucleus</location>
        <location evidence="1">Nucleolus</location>
    </subcellularLocation>
</comment>
<dbReference type="GO" id="GO:0016070">
    <property type="term" value="P:RNA metabolic process"/>
    <property type="evidence" value="ECO:0007669"/>
    <property type="project" value="UniProtKB-ARBA"/>
</dbReference>
<evidence type="ECO:0000256" key="5">
    <source>
        <dbReference type="ARBA" id="ARBA00022737"/>
    </source>
</evidence>
<dbReference type="Proteomes" id="UP001205998">
    <property type="component" value="Unassembled WGS sequence"/>
</dbReference>
<dbReference type="GO" id="GO:0030687">
    <property type="term" value="C:preribosome, large subunit precursor"/>
    <property type="evidence" value="ECO:0007669"/>
    <property type="project" value="TreeGrafter"/>
</dbReference>
<dbReference type="PANTHER" id="PTHR16038">
    <property type="entry name" value="NOP SEVEN ASSOCIATED PROTEIN 1"/>
    <property type="match status" value="1"/>
</dbReference>
<feature type="compositionally biased region" description="Basic and acidic residues" evidence="9">
    <location>
        <begin position="428"/>
        <end position="437"/>
    </location>
</feature>
<dbReference type="InterPro" id="IPR015943">
    <property type="entry name" value="WD40/YVTN_repeat-like_dom_sf"/>
</dbReference>
<evidence type="ECO:0000256" key="9">
    <source>
        <dbReference type="SAM" id="MobiDB-lite"/>
    </source>
</evidence>
<evidence type="ECO:0000256" key="7">
    <source>
        <dbReference type="ARBA" id="ARBA00065913"/>
    </source>
</evidence>
<accession>A0AAD5AF09</accession>
<keyword evidence="11" id="KW-1185">Reference proteome</keyword>
<dbReference type="CDD" id="cd22857">
    <property type="entry name" value="WDR74"/>
    <property type="match status" value="1"/>
</dbReference>
<dbReference type="Pfam" id="PF00400">
    <property type="entry name" value="WD40"/>
    <property type="match status" value="1"/>
</dbReference>
<organism evidence="10 11">
    <name type="scientific">Silurus asotus</name>
    <name type="common">Amur catfish</name>
    <name type="synonym">Parasilurus asotus</name>
    <dbReference type="NCBI Taxonomy" id="30991"/>
    <lineage>
        <taxon>Eukaryota</taxon>
        <taxon>Metazoa</taxon>
        <taxon>Chordata</taxon>
        <taxon>Craniata</taxon>
        <taxon>Vertebrata</taxon>
        <taxon>Euteleostomi</taxon>
        <taxon>Actinopterygii</taxon>
        <taxon>Neopterygii</taxon>
        <taxon>Teleostei</taxon>
        <taxon>Ostariophysi</taxon>
        <taxon>Siluriformes</taxon>
        <taxon>Siluridae</taxon>
        <taxon>Silurus</taxon>
    </lineage>
</organism>
<name>A0AAD5AF09_SILAS</name>
<protein>
    <recommendedName>
        <fullName evidence="8">WD repeat-containing protein 74</fullName>
    </recommendedName>
</protein>
<comment type="caution">
    <text evidence="10">The sequence shown here is derived from an EMBL/GenBank/DDBJ whole genome shotgun (WGS) entry which is preliminary data.</text>
</comment>
<evidence type="ECO:0000256" key="8">
    <source>
        <dbReference type="ARBA" id="ARBA00070569"/>
    </source>
</evidence>
<gene>
    <name evidence="10" type="ORF">C0J50_3696</name>
</gene>
<keyword evidence="4" id="KW-0853">WD repeat</keyword>
<dbReference type="EMBL" id="MU558737">
    <property type="protein sequence ID" value="KAI5614377.1"/>
    <property type="molecule type" value="Genomic_DNA"/>
</dbReference>
<dbReference type="InterPro" id="IPR037379">
    <property type="entry name" value="WDR74/Nsa1"/>
</dbReference>
<sequence>MQVDHPEKAVPNIHNLVEADYSYWTLGYMMSLQGAKKLLKAEPLKKMLPVDEFLLCGAELFCGDLEFRSERKARAHSVEQSIMACVNSQQCSVWVGTETGILKGVCVSRKQVYNFCEMRSLTRDEEICTITWGDEHETEVLIGSVNGRVKTFSTEKGIFTESRECADLTHGRFTGIAVTDGSLITCVESGLLKVWPEAGKETVEINVGGGVCRMKQNQSEHHRVATGGKENPLKVWDLQRPDTPIFIAKNVANDWLDLRVPVWVRDIAFLTHSNKIITCTGHHQVRVYDPSCQRRPVLESKFGEVPLTALSVPSGENSVVVGNTHGQIAILDLRKGLVRGCMKGVAGSVRGLQCHPSLPLVASCGLDRFLRIHNLQDRTIMHKVYMKSRLNCVLLSSKDLQCVTDEDKQLEEIKTEVDEVWDAMETVTEKSNKRAAQDEQEVQEVTEKDKKKNKRTKE</sequence>
<proteinExistence type="predicted"/>
<dbReference type="SUPFAM" id="SSF50978">
    <property type="entry name" value="WD40 repeat-like"/>
    <property type="match status" value="1"/>
</dbReference>
<keyword evidence="3" id="KW-0597">Phosphoprotein</keyword>
<keyword evidence="6" id="KW-0539">Nucleus</keyword>
<evidence type="ECO:0000256" key="6">
    <source>
        <dbReference type="ARBA" id="ARBA00023242"/>
    </source>
</evidence>
<keyword evidence="5" id="KW-0677">Repeat</keyword>
<evidence type="ECO:0000256" key="4">
    <source>
        <dbReference type="ARBA" id="ARBA00022574"/>
    </source>
</evidence>
<keyword evidence="2" id="KW-0488">Methylation</keyword>
<evidence type="ECO:0000256" key="1">
    <source>
        <dbReference type="ARBA" id="ARBA00004604"/>
    </source>
</evidence>
<evidence type="ECO:0000256" key="3">
    <source>
        <dbReference type="ARBA" id="ARBA00022553"/>
    </source>
</evidence>
<dbReference type="FunFam" id="2.130.10.10:FF:000287">
    <property type="entry name" value="WD repeat-containing protein 74"/>
    <property type="match status" value="1"/>
</dbReference>
<dbReference type="FunFam" id="2.130.10.10:FF:000214">
    <property type="entry name" value="WD repeat-containing protein 74"/>
    <property type="match status" value="1"/>
</dbReference>
<evidence type="ECO:0000313" key="10">
    <source>
        <dbReference type="EMBL" id="KAI5614377.1"/>
    </source>
</evidence>
<dbReference type="GO" id="GO:0005730">
    <property type="term" value="C:nucleolus"/>
    <property type="evidence" value="ECO:0007669"/>
    <property type="project" value="UniProtKB-SubCell"/>
</dbReference>
<reference evidence="10" key="1">
    <citation type="submission" date="2018-07" db="EMBL/GenBank/DDBJ databases">
        <title>Comparative genomics of catfishes provides insights into carnivory and benthic adaptation.</title>
        <authorList>
            <person name="Zhang Y."/>
            <person name="Wang D."/>
            <person name="Peng Z."/>
            <person name="Zheng S."/>
            <person name="Shao F."/>
            <person name="Tao W."/>
        </authorList>
    </citation>
    <scope>NUCLEOTIDE SEQUENCE</scope>
    <source>
        <strain evidence="10">Chongqing</strain>
    </source>
</reference>
<evidence type="ECO:0000256" key="2">
    <source>
        <dbReference type="ARBA" id="ARBA00022481"/>
    </source>
</evidence>
<dbReference type="SMART" id="SM00320">
    <property type="entry name" value="WD40"/>
    <property type="match status" value="4"/>
</dbReference>
<comment type="subunit">
    <text evidence="7">Isoform 1 interacts (through WDR repeats) with NVL; the interaction is independent of RNA or pre-60S ribosome particles. Isoform 2 does not interact with NVL. Interacts with MTREX; the interaction dissociation in a late stage of rRNA synthesis is required for appropriate maturation of pre-60S particles and depends on the ATPase activity of NVL.</text>
</comment>